<gene>
    <name evidence="2" type="ORF">V6N11_068322</name>
</gene>
<feature type="compositionally biased region" description="Polar residues" evidence="1">
    <location>
        <begin position="1"/>
        <end position="11"/>
    </location>
</feature>
<proteinExistence type="predicted"/>
<dbReference type="Proteomes" id="UP001396334">
    <property type="component" value="Unassembled WGS sequence"/>
</dbReference>
<comment type="caution">
    <text evidence="2">The sequence shown here is derived from an EMBL/GenBank/DDBJ whole genome shotgun (WGS) entry which is preliminary data.</text>
</comment>
<feature type="compositionally biased region" description="Basic and acidic residues" evidence="1">
    <location>
        <begin position="59"/>
        <end position="75"/>
    </location>
</feature>
<protein>
    <submittedName>
        <fullName evidence="2">Uncharacterized protein</fullName>
    </submittedName>
</protein>
<sequence>MASLPNLQTSHQDCHRRQRHQPPLLGSSYDGGVVKKWGFGSANAEEQHNGVDPIGIDGYHAELPHRRLDDEREYG</sequence>
<evidence type="ECO:0000313" key="3">
    <source>
        <dbReference type="Proteomes" id="UP001396334"/>
    </source>
</evidence>
<evidence type="ECO:0000313" key="2">
    <source>
        <dbReference type="EMBL" id="KAK8488729.1"/>
    </source>
</evidence>
<dbReference type="EMBL" id="JBBPBN010000341">
    <property type="protein sequence ID" value="KAK8488729.1"/>
    <property type="molecule type" value="Genomic_DNA"/>
</dbReference>
<organism evidence="2 3">
    <name type="scientific">Hibiscus sabdariffa</name>
    <name type="common">roselle</name>
    <dbReference type="NCBI Taxonomy" id="183260"/>
    <lineage>
        <taxon>Eukaryota</taxon>
        <taxon>Viridiplantae</taxon>
        <taxon>Streptophyta</taxon>
        <taxon>Embryophyta</taxon>
        <taxon>Tracheophyta</taxon>
        <taxon>Spermatophyta</taxon>
        <taxon>Magnoliopsida</taxon>
        <taxon>eudicotyledons</taxon>
        <taxon>Gunneridae</taxon>
        <taxon>Pentapetalae</taxon>
        <taxon>rosids</taxon>
        <taxon>malvids</taxon>
        <taxon>Malvales</taxon>
        <taxon>Malvaceae</taxon>
        <taxon>Malvoideae</taxon>
        <taxon>Hibiscus</taxon>
    </lineage>
</organism>
<evidence type="ECO:0000256" key="1">
    <source>
        <dbReference type="SAM" id="MobiDB-lite"/>
    </source>
</evidence>
<feature type="region of interest" description="Disordered" evidence="1">
    <location>
        <begin position="1"/>
        <end position="29"/>
    </location>
</feature>
<accession>A0ABR2A794</accession>
<keyword evidence="3" id="KW-1185">Reference proteome</keyword>
<name>A0ABR2A794_9ROSI</name>
<reference evidence="2 3" key="1">
    <citation type="journal article" date="2024" name="G3 (Bethesda)">
        <title>Genome assembly of Hibiscus sabdariffa L. provides insights into metabolisms of medicinal natural products.</title>
        <authorList>
            <person name="Kim T."/>
        </authorList>
    </citation>
    <scope>NUCLEOTIDE SEQUENCE [LARGE SCALE GENOMIC DNA]</scope>
    <source>
        <strain evidence="2">TK-2024</strain>
        <tissue evidence="2">Old leaves</tissue>
    </source>
</reference>
<feature type="region of interest" description="Disordered" evidence="1">
    <location>
        <begin position="44"/>
        <end position="75"/>
    </location>
</feature>